<dbReference type="Proteomes" id="UP000199517">
    <property type="component" value="Unassembled WGS sequence"/>
</dbReference>
<sequence length="170" mass="19133">MTYPLYNASIPVFRQMLGSLKDILSKTEAHAMARKIEPDALLQARLFPDMFPMARQVLVACDFAKGVSARLAGAEVPSFPDAERPGFVELHDRIDTVRAFIESLPVAQFEQAATRQITLQPGTPREKQFVGETYVLHYGLPQFFFHVNATYAIARHNGVELGKRDYMGKF</sequence>
<protein>
    <recommendedName>
        <fullName evidence="3">DUF1993 domain-containing protein</fullName>
    </recommendedName>
</protein>
<accession>A0A1I1SMN5</accession>
<evidence type="ECO:0008006" key="3">
    <source>
        <dbReference type="Google" id="ProtNLM"/>
    </source>
</evidence>
<dbReference type="EMBL" id="FOMQ01000002">
    <property type="protein sequence ID" value="SFD47661.1"/>
    <property type="molecule type" value="Genomic_DNA"/>
</dbReference>
<reference evidence="2" key="1">
    <citation type="submission" date="2016-10" db="EMBL/GenBank/DDBJ databases">
        <authorList>
            <person name="Varghese N."/>
            <person name="Submissions S."/>
        </authorList>
    </citation>
    <scope>NUCLEOTIDE SEQUENCE [LARGE SCALE GENOMIC DNA]</scope>
    <source>
        <strain evidence="2">DSM 7481</strain>
    </source>
</reference>
<dbReference type="Pfam" id="PF09351">
    <property type="entry name" value="DUF1993"/>
    <property type="match status" value="1"/>
</dbReference>
<organism evidence="1 2">
    <name type="scientific">Paracidovorax konjaci</name>
    <dbReference type="NCBI Taxonomy" id="32040"/>
    <lineage>
        <taxon>Bacteria</taxon>
        <taxon>Pseudomonadati</taxon>
        <taxon>Pseudomonadota</taxon>
        <taxon>Betaproteobacteria</taxon>
        <taxon>Burkholderiales</taxon>
        <taxon>Comamonadaceae</taxon>
        <taxon>Paracidovorax</taxon>
    </lineage>
</organism>
<dbReference type="RefSeq" id="WP_092950035.1">
    <property type="nucleotide sequence ID" value="NZ_FOMQ01000002.1"/>
</dbReference>
<dbReference type="OrthoDB" id="338237at2"/>
<keyword evidence="2" id="KW-1185">Reference proteome</keyword>
<gene>
    <name evidence="1" type="ORF">SAMN04489710_102322</name>
</gene>
<dbReference type="PANTHER" id="PTHR36922:SF1">
    <property type="entry name" value="DUF1993 DOMAIN-CONTAINING PROTEIN"/>
    <property type="match status" value="1"/>
</dbReference>
<proteinExistence type="predicted"/>
<dbReference type="InterPro" id="IPR034660">
    <property type="entry name" value="DinB/YfiT-like"/>
</dbReference>
<dbReference type="InterPro" id="IPR018531">
    <property type="entry name" value="DUF1993"/>
</dbReference>
<name>A0A1I1SMN5_9BURK</name>
<dbReference type="Gene3D" id="1.20.120.450">
    <property type="entry name" value="dinb family like domain"/>
    <property type="match status" value="1"/>
</dbReference>
<dbReference type="PANTHER" id="PTHR36922">
    <property type="entry name" value="BLL2446 PROTEIN"/>
    <property type="match status" value="1"/>
</dbReference>
<dbReference type="STRING" id="32040.SAMN04489710_102322"/>
<dbReference type="SUPFAM" id="SSF109854">
    <property type="entry name" value="DinB/YfiT-like putative metalloenzymes"/>
    <property type="match status" value="1"/>
</dbReference>
<dbReference type="AlphaFoldDB" id="A0A1I1SMN5"/>
<evidence type="ECO:0000313" key="2">
    <source>
        <dbReference type="Proteomes" id="UP000199517"/>
    </source>
</evidence>
<evidence type="ECO:0000313" key="1">
    <source>
        <dbReference type="EMBL" id="SFD47661.1"/>
    </source>
</evidence>